<feature type="domain" description="STAS" evidence="2">
    <location>
        <begin position="36"/>
        <end position="137"/>
    </location>
</feature>
<dbReference type="GO" id="GO:0043856">
    <property type="term" value="F:anti-sigma factor antagonist activity"/>
    <property type="evidence" value="ECO:0007669"/>
    <property type="project" value="TreeGrafter"/>
</dbReference>
<organism evidence="3 4">
    <name type="scientific">Streptomyces calvus</name>
    <dbReference type="NCBI Taxonomy" id="67282"/>
    <lineage>
        <taxon>Bacteria</taxon>
        <taxon>Bacillati</taxon>
        <taxon>Actinomycetota</taxon>
        <taxon>Actinomycetes</taxon>
        <taxon>Kitasatosporales</taxon>
        <taxon>Streptomycetaceae</taxon>
        <taxon>Streptomyces</taxon>
    </lineage>
</organism>
<dbReference type="InterPro" id="IPR002645">
    <property type="entry name" value="STAS_dom"/>
</dbReference>
<dbReference type="KEGG" id="sast:CD934_16115"/>
<reference evidence="3 4" key="1">
    <citation type="submission" date="2017-07" db="EMBL/GenBank/DDBJ databases">
        <title>The Complete Genome of Streptomyces asterosporus-ZSY.</title>
        <authorList>
            <person name="Zhang S."/>
        </authorList>
    </citation>
    <scope>NUCLEOTIDE SEQUENCE [LARGE SCALE GENOMIC DNA]</scope>
    <source>
        <strain evidence="3 4">DSM 41452</strain>
    </source>
</reference>
<proteinExistence type="predicted"/>
<dbReference type="EMBL" id="CP022310">
    <property type="protein sequence ID" value="QDI70060.1"/>
    <property type="molecule type" value="Genomic_DNA"/>
</dbReference>
<gene>
    <name evidence="3" type="ORF">CD934_16115</name>
</gene>
<dbReference type="InterPro" id="IPR058548">
    <property type="entry name" value="MlaB-like_STAS"/>
</dbReference>
<evidence type="ECO:0000259" key="2">
    <source>
        <dbReference type="PROSITE" id="PS50801"/>
    </source>
</evidence>
<feature type="compositionally biased region" description="Basic and acidic residues" evidence="1">
    <location>
        <begin position="1"/>
        <end position="15"/>
    </location>
</feature>
<dbReference type="SUPFAM" id="SSF52091">
    <property type="entry name" value="SpoIIaa-like"/>
    <property type="match status" value="1"/>
</dbReference>
<evidence type="ECO:0000256" key="1">
    <source>
        <dbReference type="SAM" id="MobiDB-lite"/>
    </source>
</evidence>
<sequence>MILRDHPRRDPKVYVDEGAAPGRKSSGVAPQILGGIEVSRYEWRGAGVVSACGSCDIQSIQPLADALAAAARDHHRVILDVSGIGFADSALLNLLILAHQKVQLYVVAPTRQLQRLLELTGMDSVLDIRATVEEAVA</sequence>
<dbReference type="Pfam" id="PF13466">
    <property type="entry name" value="STAS_2"/>
    <property type="match status" value="1"/>
</dbReference>
<dbReference type="PANTHER" id="PTHR33495">
    <property type="entry name" value="ANTI-SIGMA FACTOR ANTAGONIST TM_1081-RELATED-RELATED"/>
    <property type="match status" value="1"/>
</dbReference>
<feature type="region of interest" description="Disordered" evidence="1">
    <location>
        <begin position="1"/>
        <end position="26"/>
    </location>
</feature>
<name>A0A514JRV5_9ACTN</name>
<accession>A0A514JRV5</accession>
<keyword evidence="4" id="KW-1185">Reference proteome</keyword>
<dbReference type="Gene3D" id="3.30.750.24">
    <property type="entry name" value="STAS domain"/>
    <property type="match status" value="1"/>
</dbReference>
<dbReference type="PANTHER" id="PTHR33495:SF2">
    <property type="entry name" value="ANTI-SIGMA FACTOR ANTAGONIST TM_1081-RELATED"/>
    <property type="match status" value="1"/>
</dbReference>
<dbReference type="InterPro" id="IPR036513">
    <property type="entry name" value="STAS_dom_sf"/>
</dbReference>
<evidence type="ECO:0000313" key="4">
    <source>
        <dbReference type="Proteomes" id="UP000316215"/>
    </source>
</evidence>
<evidence type="ECO:0000313" key="3">
    <source>
        <dbReference type="EMBL" id="QDI70060.1"/>
    </source>
</evidence>
<protein>
    <submittedName>
        <fullName evidence="3">Anti-anti-sigma factor</fullName>
    </submittedName>
</protein>
<dbReference type="AlphaFoldDB" id="A0A514JRV5"/>
<dbReference type="PROSITE" id="PS50801">
    <property type="entry name" value="STAS"/>
    <property type="match status" value="1"/>
</dbReference>
<dbReference type="Proteomes" id="UP000316215">
    <property type="component" value="Chromosome"/>
</dbReference>
<dbReference type="CDD" id="cd07043">
    <property type="entry name" value="STAS_anti-anti-sigma_factors"/>
    <property type="match status" value="1"/>
</dbReference>